<dbReference type="EMBL" id="CP001142">
    <property type="protein sequence ID" value="ACI65994.1"/>
    <property type="molecule type" value="Genomic_DNA"/>
</dbReference>
<dbReference type="AlphaFoldDB" id="B5Y5T9"/>
<feature type="transmembrane region" description="Helical" evidence="10">
    <location>
        <begin position="195"/>
        <end position="220"/>
    </location>
</feature>
<keyword evidence="4 10" id="KW-0812">Transmembrane</keyword>
<dbReference type="SUPFAM" id="SSF90123">
    <property type="entry name" value="ABC transporter transmembrane region"/>
    <property type="match status" value="2"/>
</dbReference>
<evidence type="ECO:0000256" key="9">
    <source>
        <dbReference type="ARBA" id="ARBA00023136"/>
    </source>
</evidence>
<dbReference type="InterPro" id="IPR044746">
    <property type="entry name" value="ABCC_6TM_D1"/>
</dbReference>
<evidence type="ECO:0000313" key="14">
    <source>
        <dbReference type="Proteomes" id="UP000000759"/>
    </source>
</evidence>
<dbReference type="PANTHER" id="PTHR24223">
    <property type="entry name" value="ATP-BINDING CASSETTE SUB-FAMILY C"/>
    <property type="match status" value="1"/>
</dbReference>
<evidence type="ECO:0000256" key="4">
    <source>
        <dbReference type="ARBA" id="ARBA00022692"/>
    </source>
</evidence>
<dbReference type="PROSITE" id="PS50929">
    <property type="entry name" value="ABC_TM1F"/>
    <property type="match status" value="2"/>
</dbReference>
<dbReference type="InterPro" id="IPR003439">
    <property type="entry name" value="ABC_transporter-like_ATP-bd"/>
</dbReference>
<dbReference type="InterPro" id="IPR044726">
    <property type="entry name" value="ABCC_6TM_D2"/>
</dbReference>
<sequence>MAHCAVFVRTSVSTMLYRKALRVSASGRAKTSTGQVVNMMSNDTAQLQRFLQFVGMTLVAPLQIIIALVLIFQQVGNATWVGVGFMFALAPINTVVFSIVSKQRRKVLKYSDLRVKMMNEILAGIRIIKFYAWERPFGKEVGRIRGSELKALTKLAYTSAIGFSLILMSAPLIQPILVFLTYVSIQNEPLDAATAFTTVALFNIMRFPFAFMPMGLLQYIQSKISLKRLERYLALPELDEYTSDVDMMASNHSSVAGSSVLTESTQKTPPITLQELTCTIQTGKLVAIVGAVGSGKSSFLSAILGEMEPVKGCKVYMPRPVDAPTGFVSYCTQTPWVVNDTLRGNVLFGRDFNQERYERVLEACALVDDLAILPAGDLTEIGERGINLSGGQKARVALARALYSDETRLMLMDDPLSAVDAHVGEHIFSNAIAGDMAKGITRLLVTHHVHLLSRCDDVIVMEHGRIKHQGRYRDLVAAGVDFAGAVDVSKIKAASKQEPEKFDDEVTAQKEVELSAEKKAALKKSGKKLVRDEEREEGSVDGSAYMHYARAGGLLTAASVFVIQALGRASEVTAGFWLALWAERSLEASLSGDPFSQTTTNRYLGVYALFGLGGVIGLTARAIIVAVHRLRASKKMHDDLTESILRAPVSFFDITPTGRILNRFAADMDKVDLELTQSLSQGVSTVFSVLGAIGAIIAATNGTFLVPLIPIGYLYYLIQKWFRKTSTELQRINSIANSPIFADFSQTLSGTSTIRAYGEEKRFFIQCKKSFDNMNTSYILVQLVNYWLGLRLDVLGGLMGAFIGGVAVATSSSGFISAGWLGLALSYSIEMTNYLKHGVRMIATIEAQMNSVERILFYTNNIKAEAPEFIPECDPEPGVWPINGEIELSHASMRYRDGPLVLKDLSLKVKAGERVGVCGRTGSGKSSLMICLFRIAELEDDGGKILIDGIDASEIGTSALRLNLSIIPQDPVIFSNTVRYNLDPFSAATDEEVWESLTKVQMADTIAELPNGLSEQVSEGGENFSQGQRQLLCIARSLIRKPKILVMDEATASIDNATDSAIQRMIRENFENTTVLTIAHRLNTIMDSDRVLVLDDGRIAEFDTPEALLAKETSLFRAMVDKSRAAKSKTLIEGE</sequence>
<dbReference type="GO" id="GO:0005524">
    <property type="term" value="F:ATP binding"/>
    <property type="evidence" value="ECO:0007669"/>
    <property type="project" value="UniProtKB-KW"/>
</dbReference>
<dbReference type="eggNOG" id="KOG0054">
    <property type="taxonomic scope" value="Eukaryota"/>
</dbReference>
<dbReference type="OrthoDB" id="6500128at2759"/>
<keyword evidence="6" id="KW-0547">Nucleotide-binding</keyword>
<dbReference type="SUPFAM" id="SSF52540">
    <property type="entry name" value="P-loop containing nucleoside triphosphate hydrolases"/>
    <property type="match status" value="2"/>
</dbReference>
<feature type="transmembrane region" description="Helical" evidence="10">
    <location>
        <begin position="602"/>
        <end position="627"/>
    </location>
</feature>
<keyword evidence="5" id="KW-0677">Repeat</keyword>
<dbReference type="CDD" id="cd18579">
    <property type="entry name" value="ABC_6TM_ABCC_D1"/>
    <property type="match status" value="1"/>
</dbReference>
<dbReference type="PaxDb" id="2850-Phatr18826"/>
<evidence type="ECO:0000256" key="3">
    <source>
        <dbReference type="ARBA" id="ARBA00022448"/>
    </source>
</evidence>
<dbReference type="InterPro" id="IPR011527">
    <property type="entry name" value="ABC1_TM_dom"/>
</dbReference>
<feature type="transmembrane region" description="Helical" evidence="10">
    <location>
        <begin position="704"/>
        <end position="722"/>
    </location>
</feature>
<feature type="transmembrane region" description="Helical" evidence="10">
    <location>
        <begin position="155"/>
        <end position="183"/>
    </location>
</feature>
<dbReference type="Gene3D" id="1.20.1560.10">
    <property type="entry name" value="ABC transporter type 1, transmembrane domain"/>
    <property type="match status" value="2"/>
</dbReference>
<keyword evidence="9 10" id="KW-0472">Membrane</keyword>
<dbReference type="FunFam" id="3.40.50.300:FF:000997">
    <property type="entry name" value="Multidrug resistance-associated protein 1"/>
    <property type="match status" value="1"/>
</dbReference>
<comment type="similarity">
    <text evidence="2">Belongs to the ABC transporter superfamily. ABCC family. Conjugate transporter (TC 3.A.1.208) subfamily.</text>
</comment>
<feature type="transmembrane region" description="Helical" evidence="10">
    <location>
        <begin position="50"/>
        <end position="72"/>
    </location>
</feature>
<feature type="transmembrane region" description="Helical" evidence="10">
    <location>
        <begin position="794"/>
        <end position="827"/>
    </location>
</feature>
<dbReference type="FunFam" id="1.20.1560.10:FF:000010">
    <property type="entry name" value="Multidrug resistance-associated ABC transporter"/>
    <property type="match status" value="1"/>
</dbReference>
<evidence type="ECO:0000256" key="6">
    <source>
        <dbReference type="ARBA" id="ARBA00022741"/>
    </source>
</evidence>
<feature type="domain" description="ABC transporter" evidence="11">
    <location>
        <begin position="255"/>
        <end position="488"/>
    </location>
</feature>
<dbReference type="RefSeq" id="XP_002186524.1">
    <property type="nucleotide sequence ID" value="XM_002186488.1"/>
</dbReference>
<dbReference type="CDD" id="cd03244">
    <property type="entry name" value="ABCC_MRP_domain2"/>
    <property type="match status" value="1"/>
</dbReference>
<reference evidence="13 14" key="1">
    <citation type="journal article" date="2008" name="Nature">
        <title>The Phaeodactylum genome reveals the evolutionary history of diatom genomes.</title>
        <authorList>
            <person name="Bowler C."/>
            <person name="Allen A.E."/>
            <person name="Badger J.H."/>
            <person name="Grimwood J."/>
            <person name="Jabbari K."/>
            <person name="Kuo A."/>
            <person name="Maheswari U."/>
            <person name="Martens C."/>
            <person name="Maumus F."/>
            <person name="Otillar R.P."/>
            <person name="Rayko E."/>
            <person name="Salamov A."/>
            <person name="Vandepoele K."/>
            <person name="Beszteri B."/>
            <person name="Gruber A."/>
            <person name="Heijde M."/>
            <person name="Katinka M."/>
            <person name="Mock T."/>
            <person name="Valentin K."/>
            <person name="Verret F."/>
            <person name="Berges J.A."/>
            <person name="Brownlee C."/>
            <person name="Cadoret J.P."/>
            <person name="Chiovitti A."/>
            <person name="Choi C.J."/>
            <person name="Coesel S."/>
            <person name="De Martino A."/>
            <person name="Detter J.C."/>
            <person name="Durkin C."/>
            <person name="Falciatore A."/>
            <person name="Fournet J."/>
            <person name="Haruta M."/>
            <person name="Huysman M.J."/>
            <person name="Jenkins B.D."/>
            <person name="Jiroutova K."/>
            <person name="Jorgensen R.E."/>
            <person name="Joubert Y."/>
            <person name="Kaplan A."/>
            <person name="Kroger N."/>
            <person name="Kroth P.G."/>
            <person name="La Roche J."/>
            <person name="Lindquist E."/>
            <person name="Lommer M."/>
            <person name="Martin-Jezequel V."/>
            <person name="Lopez P.J."/>
            <person name="Lucas S."/>
            <person name="Mangogna M."/>
            <person name="McGinnis K."/>
            <person name="Medlin L.K."/>
            <person name="Montsant A."/>
            <person name="Oudot-Le Secq M.P."/>
            <person name="Napoli C."/>
            <person name="Obornik M."/>
            <person name="Parker M.S."/>
            <person name="Petit J.L."/>
            <person name="Porcel B.M."/>
            <person name="Poulsen N."/>
            <person name="Robison M."/>
            <person name="Rychlewski L."/>
            <person name="Rynearson T.A."/>
            <person name="Schmutz J."/>
            <person name="Shapiro H."/>
            <person name="Siaut M."/>
            <person name="Stanley M."/>
            <person name="Sussman M.R."/>
            <person name="Taylor A.R."/>
            <person name="Vardi A."/>
            <person name="von Dassow P."/>
            <person name="Vyverman W."/>
            <person name="Willis A."/>
            <person name="Wyrwicz L.S."/>
            <person name="Rokhsar D.S."/>
            <person name="Weissenbach J."/>
            <person name="Armbrust E.V."/>
            <person name="Green B.R."/>
            <person name="Van de Peer Y."/>
            <person name="Grigoriev I.V."/>
        </authorList>
    </citation>
    <scope>NUCLEOTIDE SEQUENCE [LARGE SCALE GENOMIC DNA]</scope>
    <source>
        <strain evidence="13 14">CCAP 1055/1</strain>
    </source>
</reference>
<evidence type="ECO:0000256" key="1">
    <source>
        <dbReference type="ARBA" id="ARBA00004141"/>
    </source>
</evidence>
<feature type="domain" description="ABC transmembrane type-1" evidence="12">
    <location>
        <begin position="560"/>
        <end position="847"/>
    </location>
</feature>
<dbReference type="Gene3D" id="3.40.50.300">
    <property type="entry name" value="P-loop containing nucleotide triphosphate hydrolases"/>
    <property type="match status" value="2"/>
</dbReference>
<dbReference type="PROSITE" id="PS00211">
    <property type="entry name" value="ABC_TRANSPORTER_1"/>
    <property type="match status" value="2"/>
</dbReference>
<reference evidence="14" key="2">
    <citation type="submission" date="2008-08" db="EMBL/GenBank/DDBJ databases">
        <authorList>
            <consortium name="Diatom Consortium"/>
            <person name="Grigoriev I."/>
            <person name="Grimwood J."/>
            <person name="Kuo A."/>
            <person name="Otillar R.P."/>
            <person name="Salamov A."/>
            <person name="Detter J.C."/>
            <person name="Lindquist E."/>
            <person name="Shapiro H."/>
            <person name="Lucas S."/>
            <person name="Glavina del Rio T."/>
            <person name="Pitluck S."/>
            <person name="Rokhsar D."/>
            <person name="Bowler C."/>
        </authorList>
    </citation>
    <scope>GENOME REANNOTATION</scope>
    <source>
        <strain evidence="14">CCAP 1055/1</strain>
    </source>
</reference>
<keyword evidence="7" id="KW-0067">ATP-binding</keyword>
<comment type="subcellular location">
    <subcellularLocation>
        <location evidence="1">Membrane</location>
        <topology evidence="1">Multi-pass membrane protein</topology>
    </subcellularLocation>
</comment>
<dbReference type="KEGG" id="pti:PHATR_18826"/>
<dbReference type="InterPro" id="IPR050173">
    <property type="entry name" value="ABC_transporter_C-like"/>
</dbReference>
<dbReference type="STRING" id="556484.B5Y5T9"/>
<dbReference type="GeneID" id="7204139"/>
<proteinExistence type="inferred from homology"/>
<evidence type="ECO:0000313" key="13">
    <source>
        <dbReference type="EMBL" id="ACI65994.1"/>
    </source>
</evidence>
<evidence type="ECO:0000256" key="10">
    <source>
        <dbReference type="SAM" id="Phobius"/>
    </source>
</evidence>
<dbReference type="InterPro" id="IPR017871">
    <property type="entry name" value="ABC_transporter-like_CS"/>
</dbReference>
<dbReference type="InterPro" id="IPR036640">
    <property type="entry name" value="ABC1_TM_sf"/>
</dbReference>
<evidence type="ECO:0000256" key="5">
    <source>
        <dbReference type="ARBA" id="ARBA00022737"/>
    </source>
</evidence>
<evidence type="ECO:0000259" key="11">
    <source>
        <dbReference type="PROSITE" id="PS50893"/>
    </source>
</evidence>
<dbReference type="GO" id="GO:0016020">
    <property type="term" value="C:membrane"/>
    <property type="evidence" value="ECO:0007669"/>
    <property type="project" value="UniProtKB-SubCell"/>
</dbReference>
<evidence type="ECO:0000256" key="8">
    <source>
        <dbReference type="ARBA" id="ARBA00022989"/>
    </source>
</evidence>
<evidence type="ECO:0000256" key="7">
    <source>
        <dbReference type="ARBA" id="ARBA00022840"/>
    </source>
</evidence>
<dbReference type="GO" id="GO:0016887">
    <property type="term" value="F:ATP hydrolysis activity"/>
    <property type="evidence" value="ECO:0007669"/>
    <property type="project" value="InterPro"/>
</dbReference>
<keyword evidence="8 10" id="KW-1133">Transmembrane helix</keyword>
<evidence type="ECO:0000256" key="2">
    <source>
        <dbReference type="ARBA" id="ARBA00009726"/>
    </source>
</evidence>
<dbReference type="FunFam" id="3.40.50.300:FF:000610">
    <property type="entry name" value="Multidrug resistance-associated ABC transporter"/>
    <property type="match status" value="1"/>
</dbReference>
<organism evidence="13 14">
    <name type="scientific">Phaeodactylum tricornutum (strain CCAP 1055/1)</name>
    <dbReference type="NCBI Taxonomy" id="556484"/>
    <lineage>
        <taxon>Eukaryota</taxon>
        <taxon>Sar</taxon>
        <taxon>Stramenopiles</taxon>
        <taxon>Ochrophyta</taxon>
        <taxon>Bacillariophyta</taxon>
        <taxon>Bacillariophyceae</taxon>
        <taxon>Bacillariophycidae</taxon>
        <taxon>Naviculales</taxon>
        <taxon>Phaeodactylaceae</taxon>
        <taxon>Phaeodactylum</taxon>
    </lineage>
</organism>
<dbReference type="PROSITE" id="PS50893">
    <property type="entry name" value="ABC_TRANSPORTER_2"/>
    <property type="match status" value="2"/>
</dbReference>
<keyword evidence="3" id="KW-0813">Transport</keyword>
<dbReference type="InterPro" id="IPR027417">
    <property type="entry name" value="P-loop_NTPase"/>
</dbReference>
<protein>
    <submittedName>
        <fullName evidence="13">Uncharacterized protein</fullName>
    </submittedName>
</protein>
<keyword evidence="14" id="KW-1185">Reference proteome</keyword>
<dbReference type="Pfam" id="PF00664">
    <property type="entry name" value="ABC_membrane"/>
    <property type="match status" value="2"/>
</dbReference>
<dbReference type="InterPro" id="IPR003593">
    <property type="entry name" value="AAA+_ATPase"/>
</dbReference>
<dbReference type="InParanoid" id="B5Y5T9"/>
<accession>B5Y5T9</accession>
<feature type="transmembrane region" description="Helical" evidence="10">
    <location>
        <begin position="78"/>
        <end position="100"/>
    </location>
</feature>
<name>B5Y5T9_PHATC</name>
<dbReference type="PANTHER" id="PTHR24223:SF415">
    <property type="entry name" value="FI20190P1"/>
    <property type="match status" value="1"/>
</dbReference>
<feature type="domain" description="ABC transporter" evidence="11">
    <location>
        <begin position="886"/>
        <end position="1121"/>
    </location>
</feature>
<gene>
    <name evidence="13" type="ORF">PHATR_18826</name>
</gene>
<dbReference type="Proteomes" id="UP000000759">
    <property type="component" value="Chromosome 3"/>
</dbReference>
<dbReference type="Pfam" id="PF00005">
    <property type="entry name" value="ABC_tran"/>
    <property type="match status" value="2"/>
</dbReference>
<feature type="domain" description="ABC transmembrane type-1" evidence="12">
    <location>
        <begin position="1"/>
        <end position="221"/>
    </location>
</feature>
<dbReference type="GO" id="GO:0140359">
    <property type="term" value="F:ABC-type transporter activity"/>
    <property type="evidence" value="ECO:0007669"/>
    <property type="project" value="InterPro"/>
</dbReference>
<dbReference type="SMART" id="SM00382">
    <property type="entry name" value="AAA"/>
    <property type="match status" value="2"/>
</dbReference>
<dbReference type="CDD" id="cd18580">
    <property type="entry name" value="ABC_6TM_ABCC_D2"/>
    <property type="match status" value="1"/>
</dbReference>
<evidence type="ECO:0000259" key="12">
    <source>
        <dbReference type="PROSITE" id="PS50929"/>
    </source>
</evidence>
<dbReference type="CDD" id="cd03250">
    <property type="entry name" value="ABCC_MRP_domain1"/>
    <property type="match status" value="1"/>
</dbReference>